<keyword evidence="3" id="KW-0808">Transferase</keyword>
<evidence type="ECO:0000259" key="12">
    <source>
        <dbReference type="PROSITE" id="PS51873"/>
    </source>
</evidence>
<dbReference type="AlphaFoldDB" id="A0A7S1KM46"/>
<dbReference type="InterPro" id="IPR031127">
    <property type="entry name" value="E3_UB_ligase_RBR"/>
</dbReference>
<evidence type="ECO:0000256" key="1">
    <source>
        <dbReference type="ARBA" id="ARBA00001798"/>
    </source>
</evidence>
<reference evidence="13" key="1">
    <citation type="submission" date="2021-01" db="EMBL/GenBank/DDBJ databases">
        <authorList>
            <person name="Corre E."/>
            <person name="Pelletier E."/>
            <person name="Niang G."/>
            <person name="Scheremetjew M."/>
            <person name="Finn R."/>
            <person name="Kale V."/>
            <person name="Holt S."/>
            <person name="Cochrane G."/>
            <person name="Meng A."/>
            <person name="Brown T."/>
            <person name="Cohen L."/>
        </authorList>
    </citation>
    <scope>NUCLEOTIDE SEQUENCE</scope>
    <source>
        <strain evidence="13">WS</strain>
    </source>
</reference>
<evidence type="ECO:0000256" key="2">
    <source>
        <dbReference type="ARBA" id="ARBA00012251"/>
    </source>
</evidence>
<name>A0A7S1KM46_9EUKA</name>
<organism evidence="13">
    <name type="scientific">Percolomonas cosmopolitus</name>
    <dbReference type="NCBI Taxonomy" id="63605"/>
    <lineage>
        <taxon>Eukaryota</taxon>
        <taxon>Discoba</taxon>
        <taxon>Heterolobosea</taxon>
        <taxon>Tetramitia</taxon>
        <taxon>Eutetramitia</taxon>
        <taxon>Percolomonadidae</taxon>
        <taxon>Percolomonas</taxon>
    </lineage>
</organism>
<keyword evidence="5" id="KW-0677">Repeat</keyword>
<dbReference type="PROSITE" id="PS50089">
    <property type="entry name" value="ZF_RING_2"/>
    <property type="match status" value="1"/>
</dbReference>
<feature type="domain" description="RING-type" evidence="12">
    <location>
        <begin position="133"/>
        <end position="344"/>
    </location>
</feature>
<evidence type="ECO:0000256" key="10">
    <source>
        <dbReference type="SAM" id="MobiDB-lite"/>
    </source>
</evidence>
<evidence type="ECO:0000256" key="4">
    <source>
        <dbReference type="ARBA" id="ARBA00022723"/>
    </source>
</evidence>
<dbReference type="InterPro" id="IPR001841">
    <property type="entry name" value="Znf_RING"/>
</dbReference>
<dbReference type="PROSITE" id="PS51873">
    <property type="entry name" value="TRIAD"/>
    <property type="match status" value="1"/>
</dbReference>
<dbReference type="GO" id="GO:0016567">
    <property type="term" value="P:protein ubiquitination"/>
    <property type="evidence" value="ECO:0007669"/>
    <property type="project" value="InterPro"/>
</dbReference>
<dbReference type="FunFam" id="3.30.40.10:FF:000019">
    <property type="entry name" value="RBR-type E3 ubiquitin transferase"/>
    <property type="match status" value="1"/>
</dbReference>
<dbReference type="PROSITE" id="PS00518">
    <property type="entry name" value="ZF_RING_1"/>
    <property type="match status" value="1"/>
</dbReference>
<dbReference type="Gene3D" id="3.30.40.10">
    <property type="entry name" value="Zinc/RING finger domain, C3HC4 (zinc finger)"/>
    <property type="match status" value="1"/>
</dbReference>
<dbReference type="SUPFAM" id="SSF57850">
    <property type="entry name" value="RING/U-box"/>
    <property type="match status" value="3"/>
</dbReference>
<comment type="catalytic activity">
    <reaction evidence="1">
        <text>[E2 ubiquitin-conjugating enzyme]-S-ubiquitinyl-L-cysteine + [acceptor protein]-L-lysine = [E2 ubiquitin-conjugating enzyme]-L-cysteine + [acceptor protein]-N(6)-ubiquitinyl-L-lysine.</text>
        <dbReference type="EC" id="2.3.2.31"/>
    </reaction>
</comment>
<dbReference type="InterPro" id="IPR002867">
    <property type="entry name" value="IBR_dom"/>
</dbReference>
<protein>
    <recommendedName>
        <fullName evidence="2">RBR-type E3 ubiquitin transferase</fullName>
        <ecNumber evidence="2">2.3.2.31</ecNumber>
    </recommendedName>
</protein>
<dbReference type="GO" id="GO:0061630">
    <property type="term" value="F:ubiquitin protein ligase activity"/>
    <property type="evidence" value="ECO:0007669"/>
    <property type="project" value="UniProtKB-EC"/>
</dbReference>
<evidence type="ECO:0000256" key="6">
    <source>
        <dbReference type="ARBA" id="ARBA00022771"/>
    </source>
</evidence>
<evidence type="ECO:0000256" key="5">
    <source>
        <dbReference type="ARBA" id="ARBA00022737"/>
    </source>
</evidence>
<feature type="domain" description="RING-type" evidence="11">
    <location>
        <begin position="137"/>
        <end position="186"/>
    </location>
</feature>
<dbReference type="Gene3D" id="1.20.120.1750">
    <property type="match status" value="1"/>
</dbReference>
<dbReference type="Pfam" id="PF19422">
    <property type="entry name" value="Ariadne"/>
    <property type="match status" value="1"/>
</dbReference>
<evidence type="ECO:0000256" key="7">
    <source>
        <dbReference type="ARBA" id="ARBA00022786"/>
    </source>
</evidence>
<feature type="region of interest" description="Disordered" evidence="10">
    <location>
        <begin position="1"/>
        <end position="26"/>
    </location>
</feature>
<sequence length="505" mass="58488">MSDQDSISIHTEDLESDDFDSDGGFEDEEFAMEDDEFMMDNVYEATGNDTGVSSKKEFEVIDAEKLINSQQQKVLSVAETLGITVGVAGALLRFFKWDQEKLYAEFFDRKEEICKKAGVVLSKEPFMRGPKGEEMTCESCFDDYDGEKMLALPCNHFMCHDCWSQFLTYAVQDGPSCLHQTCPYPNCSTIIDESLVREVVDSGIYKKFSKYQARSFVDDNPRIRWCPAPDCGRAVFCPESVQDTVECACGEHFCFKCQEPAHSPASCEHLRAWRQKERDESETANWLVANTKPCPKCNRQIEKNGGCNHVTCSQCRHEFCWICMDPWGQHDNSTGGFYKCNKYKPVEVDERNKQSSRDEARRSIEKYMHYFKRYANHAQSQKFEKQLMEKAEEKMKDLQQINKYSSWVDVEYIQKGVQQLIECRNVLKYTYIHGYYLKEGQEQNMFEFLQEDLEKTTEKLSEILEGPVEKFDRDNIINTTKSAKTRLDHLLQGCRESFGLKQGGR</sequence>
<keyword evidence="8" id="KW-0862">Zinc</keyword>
<proteinExistence type="predicted"/>
<keyword evidence="7" id="KW-0833">Ubl conjugation pathway</keyword>
<dbReference type="InterPro" id="IPR013083">
    <property type="entry name" value="Znf_RING/FYVE/PHD"/>
</dbReference>
<evidence type="ECO:0000256" key="9">
    <source>
        <dbReference type="PROSITE-ProRule" id="PRU00175"/>
    </source>
</evidence>
<evidence type="ECO:0000256" key="3">
    <source>
        <dbReference type="ARBA" id="ARBA00022679"/>
    </source>
</evidence>
<evidence type="ECO:0000259" key="11">
    <source>
        <dbReference type="PROSITE" id="PS50089"/>
    </source>
</evidence>
<dbReference type="InterPro" id="IPR017907">
    <property type="entry name" value="Znf_RING_CS"/>
</dbReference>
<dbReference type="Pfam" id="PF01485">
    <property type="entry name" value="IBR"/>
    <property type="match status" value="1"/>
</dbReference>
<dbReference type="SMART" id="SM00647">
    <property type="entry name" value="IBR"/>
    <property type="match status" value="2"/>
</dbReference>
<gene>
    <name evidence="13" type="ORF">PCOS0759_LOCUS1639</name>
</gene>
<dbReference type="EMBL" id="HBGD01001962">
    <property type="protein sequence ID" value="CAD9078407.1"/>
    <property type="molecule type" value="Transcribed_RNA"/>
</dbReference>
<keyword evidence="6 9" id="KW-0863">Zinc-finger</keyword>
<feature type="compositionally biased region" description="Acidic residues" evidence="10">
    <location>
        <begin position="14"/>
        <end position="26"/>
    </location>
</feature>
<dbReference type="Pfam" id="PF21235">
    <property type="entry name" value="UBA_ARI1"/>
    <property type="match status" value="1"/>
</dbReference>
<dbReference type="GO" id="GO:0008270">
    <property type="term" value="F:zinc ion binding"/>
    <property type="evidence" value="ECO:0007669"/>
    <property type="project" value="UniProtKB-KW"/>
</dbReference>
<dbReference type="InterPro" id="IPR045840">
    <property type="entry name" value="Ariadne"/>
</dbReference>
<dbReference type="InterPro" id="IPR048962">
    <property type="entry name" value="ARIH1-like_UBL"/>
</dbReference>
<evidence type="ECO:0000313" key="13">
    <source>
        <dbReference type="EMBL" id="CAD9078407.1"/>
    </source>
</evidence>
<dbReference type="FunFam" id="1.20.120.1750:FF:000002">
    <property type="entry name" value="RBR-type E3 ubiquitin transferase"/>
    <property type="match status" value="1"/>
</dbReference>
<dbReference type="InterPro" id="IPR044066">
    <property type="entry name" value="TRIAD_supradom"/>
</dbReference>
<dbReference type="Pfam" id="PF22191">
    <property type="entry name" value="IBR_1"/>
    <property type="match status" value="1"/>
</dbReference>
<dbReference type="EC" id="2.3.2.31" evidence="2"/>
<evidence type="ECO:0000256" key="8">
    <source>
        <dbReference type="ARBA" id="ARBA00022833"/>
    </source>
</evidence>
<dbReference type="PANTHER" id="PTHR11685">
    <property type="entry name" value="RBR FAMILY RING FINGER AND IBR DOMAIN-CONTAINING"/>
    <property type="match status" value="1"/>
</dbReference>
<accession>A0A7S1KM46</accession>
<keyword evidence="4" id="KW-0479">Metal-binding</keyword>